<comment type="caution">
    <text evidence="2">The sequence shown here is derived from an EMBL/GenBank/DDBJ whole genome shotgun (WGS) entry which is preliminary data.</text>
</comment>
<dbReference type="Proteomes" id="UP000027936">
    <property type="component" value="Unassembled WGS sequence"/>
</dbReference>
<evidence type="ECO:0000259" key="1">
    <source>
        <dbReference type="Pfam" id="PF00656"/>
    </source>
</evidence>
<dbReference type="InterPro" id="IPR011600">
    <property type="entry name" value="Pept_C14_caspase"/>
</dbReference>
<dbReference type="SUPFAM" id="SSF52129">
    <property type="entry name" value="Caspase-like"/>
    <property type="match status" value="1"/>
</dbReference>
<dbReference type="Pfam" id="PF00656">
    <property type="entry name" value="Peptidase_C14"/>
    <property type="match status" value="1"/>
</dbReference>
<dbReference type="RefSeq" id="WP_035196190.1">
    <property type="nucleotide sequence ID" value="NZ_JJRY01000010.1"/>
</dbReference>
<dbReference type="OrthoDB" id="9812126at2"/>
<dbReference type="PATRIC" id="fig|1348973.3.peg.2718"/>
<reference evidence="2 3" key="1">
    <citation type="submission" date="2014-04" db="EMBL/GenBank/DDBJ databases">
        <title>Draft genome sequence of Bacillus azotoformans MEV2011, a (co-) denitrifying strain unable to grow in the presence of oxygen.</title>
        <authorList>
            <person name="Nielsen M."/>
            <person name="Schreiber L."/>
            <person name="Finster K."/>
            <person name="Schramm A."/>
        </authorList>
    </citation>
    <scope>NUCLEOTIDE SEQUENCE [LARGE SCALE GENOMIC DNA]</scope>
    <source>
        <strain evidence="2 3">MEV2011</strain>
    </source>
</reference>
<dbReference type="Gene3D" id="3.40.50.1460">
    <property type="match status" value="1"/>
</dbReference>
<dbReference type="GO" id="GO:0004197">
    <property type="term" value="F:cysteine-type endopeptidase activity"/>
    <property type="evidence" value="ECO:0007669"/>
    <property type="project" value="InterPro"/>
</dbReference>
<evidence type="ECO:0000313" key="2">
    <source>
        <dbReference type="EMBL" id="KEF38052.1"/>
    </source>
</evidence>
<dbReference type="AlphaFoldDB" id="A0A072NLC4"/>
<sequence length="521" mass="60441">MGRVKAFLVGVSDYSSIGAHDLPFCKTDIINVNKALREGFHLDDMDIFQMGITNNGQVATFDFIHALELFLGNLQEDDIFVFFFSGHGTSGEIHNFVFSDGLLNTQDIINKISESLAKSKVLFIDRCYSGNFKVEGTKSNNLEESVESFQGRGYAVLSGSNAIEPSYGGSNGSIFTNVLCDGLSNKILIKKGELSLYDLQLWVKRLLEIHTLNNPDTPQHAIYRANIGGTIYFKVSEYIPYEKGNIYYENEDYIIKSVEPVHHGLKKRYSVRILLKKPFSDAEIADVSKNIQKKLLFCDVYNNKIQEDRYKGTPSDIIWIYFAFYNRDIIRGNYYCKTTWVNDNQDKAYWYSLEGSNKRLIKDVHIEFYPQYKIISNFISDNIRSNDEVRYKVKEIRYQMITYAEAIISLFNEYQNNTISEEELFASVTPYSSVLDRLFFESNDLPFSDETVSEWVEANMSLFSTIHDFTLFYNEKFRNIRDSSNRKLVMQSTVLRYYEDLKNLKELEQKMVEKPHLDLMR</sequence>
<protein>
    <submittedName>
        <fullName evidence="2">Caspase domain-containing protein</fullName>
    </submittedName>
</protein>
<proteinExistence type="predicted"/>
<organism evidence="2 3">
    <name type="scientific">Schinkia azotoformans MEV2011</name>
    <dbReference type="NCBI Taxonomy" id="1348973"/>
    <lineage>
        <taxon>Bacteria</taxon>
        <taxon>Bacillati</taxon>
        <taxon>Bacillota</taxon>
        <taxon>Bacilli</taxon>
        <taxon>Bacillales</taxon>
        <taxon>Bacillaceae</taxon>
        <taxon>Calidifontibacillus/Schinkia group</taxon>
        <taxon>Schinkia</taxon>
    </lineage>
</organism>
<dbReference type="InterPro" id="IPR029030">
    <property type="entry name" value="Caspase-like_dom_sf"/>
</dbReference>
<dbReference type="EMBL" id="JJRY01000010">
    <property type="protein sequence ID" value="KEF38052.1"/>
    <property type="molecule type" value="Genomic_DNA"/>
</dbReference>
<evidence type="ECO:0000313" key="3">
    <source>
        <dbReference type="Proteomes" id="UP000027936"/>
    </source>
</evidence>
<name>A0A072NLC4_SCHAZ</name>
<feature type="domain" description="Peptidase C14 caspase" evidence="1">
    <location>
        <begin position="5"/>
        <end position="186"/>
    </location>
</feature>
<dbReference type="GO" id="GO:0006508">
    <property type="term" value="P:proteolysis"/>
    <property type="evidence" value="ECO:0007669"/>
    <property type="project" value="InterPro"/>
</dbReference>
<gene>
    <name evidence="2" type="ORF">M670_02811</name>
</gene>
<accession>A0A072NLC4</accession>